<reference evidence="1 2" key="1">
    <citation type="submission" date="2021-03" db="EMBL/GenBank/DDBJ databases">
        <title>Genomic Encyclopedia of Type Strains, Phase IV (KMG-IV): sequencing the most valuable type-strain genomes for metagenomic binning, comparative biology and taxonomic classification.</title>
        <authorList>
            <person name="Goeker M."/>
        </authorList>
    </citation>
    <scope>NUCLEOTIDE SEQUENCE [LARGE SCALE GENOMIC DNA]</scope>
    <source>
        <strain evidence="1 2">DSM 40526</strain>
    </source>
</reference>
<dbReference type="SUPFAM" id="SSF52777">
    <property type="entry name" value="CoA-dependent acyltransferases"/>
    <property type="match status" value="1"/>
</dbReference>
<organism evidence="1 2">
    <name type="scientific">Streptomyces avidinii</name>
    <dbReference type="NCBI Taxonomy" id="1895"/>
    <lineage>
        <taxon>Bacteria</taxon>
        <taxon>Bacillati</taxon>
        <taxon>Actinomycetota</taxon>
        <taxon>Actinomycetes</taxon>
        <taxon>Kitasatosporales</taxon>
        <taxon>Streptomycetaceae</taxon>
        <taxon>Streptomyces</taxon>
    </lineage>
</organism>
<dbReference type="Gene3D" id="3.30.559.30">
    <property type="entry name" value="Nonribosomal peptide synthetase, condensation domain"/>
    <property type="match status" value="1"/>
</dbReference>
<dbReference type="RefSeq" id="WP_189969756.1">
    <property type="nucleotide sequence ID" value="NZ_BMVL01000006.1"/>
</dbReference>
<evidence type="ECO:0000313" key="1">
    <source>
        <dbReference type="EMBL" id="MBP2037933.1"/>
    </source>
</evidence>
<gene>
    <name evidence="1" type="ORF">J2Z77_003740</name>
</gene>
<comment type="caution">
    <text evidence="1">The sequence shown here is derived from an EMBL/GenBank/DDBJ whole genome shotgun (WGS) entry which is preliminary data.</text>
</comment>
<proteinExistence type="predicted"/>
<protein>
    <submittedName>
        <fullName evidence="1">Uncharacterized protein</fullName>
    </submittedName>
</protein>
<sequence>MARELWPAYGGGRAPGPLVNLRPFDTELDFGGIRGRVVSLASGPVDDLSVSAAAGPGGGLRLDFDANPALYDEAEPSRFTRLFTQDLAALCRSPDVPVASLQASPVHH</sequence>
<keyword evidence="2" id="KW-1185">Reference proteome</keyword>
<name>A0ABS4L787_STRAV</name>
<dbReference type="Proteomes" id="UP001519310">
    <property type="component" value="Unassembled WGS sequence"/>
</dbReference>
<evidence type="ECO:0000313" key="2">
    <source>
        <dbReference type="Proteomes" id="UP001519310"/>
    </source>
</evidence>
<dbReference type="EMBL" id="JAGGLQ010000006">
    <property type="protein sequence ID" value="MBP2037933.1"/>
    <property type="molecule type" value="Genomic_DNA"/>
</dbReference>
<accession>A0ABS4L787</accession>